<evidence type="ECO:0000259" key="8">
    <source>
        <dbReference type="PROSITE" id="PS50069"/>
    </source>
</evidence>
<proteinExistence type="inferred from homology"/>
<evidence type="ECO:0000313" key="10">
    <source>
        <dbReference type="Proteomes" id="UP000007797"/>
    </source>
</evidence>
<dbReference type="InterPro" id="IPR001373">
    <property type="entry name" value="Cullin_N"/>
</dbReference>
<dbReference type="InterPro" id="IPR016159">
    <property type="entry name" value="Cullin_repeat-like_dom_sf"/>
</dbReference>
<dbReference type="Gene3D" id="1.10.10.10">
    <property type="entry name" value="Winged helix-like DNA-binding domain superfamily/Winged helix DNA-binding domain"/>
    <property type="match status" value="1"/>
</dbReference>
<dbReference type="SMART" id="SM00182">
    <property type="entry name" value="CULLIN"/>
    <property type="match status" value="1"/>
</dbReference>
<accession>F4QFN9</accession>
<dbReference type="GO" id="GO:0016567">
    <property type="term" value="P:protein ubiquitination"/>
    <property type="evidence" value="ECO:0007669"/>
    <property type="project" value="UniProtKB-UniPathway"/>
</dbReference>
<keyword evidence="10" id="KW-1185">Reference proteome</keyword>
<dbReference type="InterPro" id="IPR045093">
    <property type="entry name" value="Cullin"/>
</dbReference>
<dbReference type="PANTHER" id="PTHR11932">
    <property type="entry name" value="CULLIN"/>
    <property type="match status" value="1"/>
</dbReference>
<dbReference type="Pfam" id="PF26557">
    <property type="entry name" value="Cullin_AB"/>
    <property type="match status" value="1"/>
</dbReference>
<protein>
    <submittedName>
        <fullName evidence="9">Cullin B</fullName>
    </submittedName>
</protein>
<dbReference type="UniPathway" id="UPA00143"/>
<dbReference type="FunFam" id="1.20.1310.10:FF:000007">
    <property type="entry name" value="Cullin 1"/>
    <property type="match status" value="1"/>
</dbReference>
<dbReference type="STRING" id="1054147.F4QFN9"/>
<dbReference type="GO" id="GO:0031286">
    <property type="term" value="P:negative regulation of sorocarp stalk cell differentiation"/>
    <property type="evidence" value="ECO:0007669"/>
    <property type="project" value="EnsemblProtists"/>
</dbReference>
<dbReference type="GO" id="GO:0031461">
    <property type="term" value="C:cullin-RING ubiquitin ligase complex"/>
    <property type="evidence" value="ECO:0007669"/>
    <property type="project" value="InterPro"/>
</dbReference>
<dbReference type="EMBL" id="GL883029">
    <property type="protein sequence ID" value="EGG13492.1"/>
    <property type="molecule type" value="Genomic_DNA"/>
</dbReference>
<evidence type="ECO:0000313" key="9">
    <source>
        <dbReference type="EMBL" id="EGG13492.1"/>
    </source>
</evidence>
<dbReference type="GO" id="GO:0031625">
    <property type="term" value="F:ubiquitin protein ligase binding"/>
    <property type="evidence" value="ECO:0007669"/>
    <property type="project" value="InterPro"/>
</dbReference>
<feature type="domain" description="Cullin family profile" evidence="8">
    <location>
        <begin position="325"/>
        <end position="555"/>
    </location>
</feature>
<dbReference type="FunFam" id="3.30.230.130:FF:000003">
    <property type="entry name" value="Cullin 2"/>
    <property type="match status" value="1"/>
</dbReference>
<dbReference type="InterPro" id="IPR059120">
    <property type="entry name" value="Cullin-like_AB"/>
</dbReference>
<dbReference type="SUPFAM" id="SSF46785">
    <property type="entry name" value="Winged helix' DNA-binding domain"/>
    <property type="match status" value="1"/>
</dbReference>
<dbReference type="GeneID" id="14866532"/>
<dbReference type="OrthoDB" id="27073at2759"/>
<gene>
    <name evidence="9" type="primary">culB</name>
    <name evidence="9" type="ORF">DFA_11253</name>
</gene>
<dbReference type="GO" id="GO:0006511">
    <property type="term" value="P:ubiquitin-dependent protein catabolic process"/>
    <property type="evidence" value="ECO:0007669"/>
    <property type="project" value="InterPro"/>
</dbReference>
<reference evidence="10" key="1">
    <citation type="journal article" date="2011" name="Genome Res.">
        <title>Phylogeny-wide analysis of social amoeba genomes highlights ancient origins for complex intercellular communication.</title>
        <authorList>
            <person name="Heidel A.J."/>
            <person name="Lawal H.M."/>
            <person name="Felder M."/>
            <person name="Schilde C."/>
            <person name="Helps N.R."/>
            <person name="Tunggal B."/>
            <person name="Rivero F."/>
            <person name="John U."/>
            <person name="Schleicher M."/>
            <person name="Eichinger L."/>
            <person name="Platzer M."/>
            <person name="Noegel A.A."/>
            <person name="Schaap P."/>
            <person name="Gloeckner G."/>
        </authorList>
    </citation>
    <scope>NUCLEOTIDE SEQUENCE [LARGE SCALE GENOMIC DNA]</scope>
    <source>
        <strain evidence="10">SH3</strain>
    </source>
</reference>
<dbReference type="InterPro" id="IPR016158">
    <property type="entry name" value="Cullin_homology"/>
</dbReference>
<evidence type="ECO:0000256" key="6">
    <source>
        <dbReference type="PROSITE-ProRule" id="PRU00330"/>
    </source>
</evidence>
<dbReference type="RefSeq" id="XP_004350196.1">
    <property type="nucleotide sequence ID" value="XM_004350146.1"/>
</dbReference>
<evidence type="ECO:0000256" key="4">
    <source>
        <dbReference type="ARBA" id="ARBA00022786"/>
    </source>
</evidence>
<name>F4QFN9_CACFS</name>
<dbReference type="SUPFAM" id="SSF75632">
    <property type="entry name" value="Cullin homology domain"/>
    <property type="match status" value="1"/>
</dbReference>
<dbReference type="Pfam" id="PF10557">
    <property type="entry name" value="Cullin_Nedd8"/>
    <property type="match status" value="1"/>
</dbReference>
<dbReference type="PROSITE" id="PS50069">
    <property type="entry name" value="CULLIN_2"/>
    <property type="match status" value="1"/>
</dbReference>
<dbReference type="Proteomes" id="UP000007797">
    <property type="component" value="Unassembled WGS sequence"/>
</dbReference>
<evidence type="ECO:0000256" key="2">
    <source>
        <dbReference type="ARBA" id="ARBA00006019"/>
    </source>
</evidence>
<dbReference type="KEGG" id="dfa:DFA_11253"/>
<organism evidence="9 10">
    <name type="scientific">Cavenderia fasciculata</name>
    <name type="common">Slime mold</name>
    <name type="synonym">Dictyostelium fasciculatum</name>
    <dbReference type="NCBI Taxonomy" id="261658"/>
    <lineage>
        <taxon>Eukaryota</taxon>
        <taxon>Amoebozoa</taxon>
        <taxon>Evosea</taxon>
        <taxon>Eumycetozoa</taxon>
        <taxon>Dictyostelia</taxon>
        <taxon>Acytosteliales</taxon>
        <taxon>Cavenderiaceae</taxon>
        <taxon>Cavenderia</taxon>
    </lineage>
</organism>
<dbReference type="FunFam" id="1.20.1310.10:FF:000001">
    <property type="entry name" value="Cullin 3"/>
    <property type="match status" value="1"/>
</dbReference>
<comment type="similarity">
    <text evidence="2 6 7">Belongs to the cullin family.</text>
</comment>
<dbReference type="SMART" id="SM00884">
    <property type="entry name" value="Cullin_Nedd8"/>
    <property type="match status" value="1"/>
</dbReference>
<keyword evidence="4" id="KW-0833">Ubl conjugation pathway</keyword>
<keyword evidence="5" id="KW-0832">Ubl conjugation</keyword>
<dbReference type="InterPro" id="IPR036317">
    <property type="entry name" value="Cullin_homology_sf"/>
</dbReference>
<evidence type="ECO:0000256" key="3">
    <source>
        <dbReference type="ARBA" id="ARBA00022499"/>
    </source>
</evidence>
<dbReference type="SUPFAM" id="SSF74788">
    <property type="entry name" value="Cullin repeat-like"/>
    <property type="match status" value="1"/>
</dbReference>
<dbReference type="FunFam" id="1.10.10.10:FF:000014">
    <property type="entry name" value="Cullin 1"/>
    <property type="match status" value="1"/>
</dbReference>
<dbReference type="InterPro" id="IPR036388">
    <property type="entry name" value="WH-like_DNA-bd_sf"/>
</dbReference>
<evidence type="ECO:0000256" key="5">
    <source>
        <dbReference type="ARBA" id="ARBA00022843"/>
    </source>
</evidence>
<dbReference type="Pfam" id="PF00888">
    <property type="entry name" value="Cullin"/>
    <property type="match status" value="1"/>
</dbReference>
<evidence type="ECO:0000256" key="1">
    <source>
        <dbReference type="ARBA" id="ARBA00004906"/>
    </source>
</evidence>
<dbReference type="Gene3D" id="1.20.1310.10">
    <property type="entry name" value="Cullin Repeats"/>
    <property type="match status" value="4"/>
</dbReference>
<dbReference type="InterPro" id="IPR036390">
    <property type="entry name" value="WH_DNA-bd_sf"/>
</dbReference>
<evidence type="ECO:0000256" key="7">
    <source>
        <dbReference type="RuleBase" id="RU003829"/>
    </source>
</evidence>
<comment type="pathway">
    <text evidence="1">Protein modification; protein ubiquitination.</text>
</comment>
<keyword evidence="3" id="KW-1017">Isopeptide bond</keyword>
<dbReference type="InterPro" id="IPR019559">
    <property type="entry name" value="Cullin_neddylation_domain"/>
</dbReference>
<dbReference type="AlphaFoldDB" id="F4QFN9"/>
<dbReference type="Gene3D" id="3.30.230.130">
    <property type="entry name" value="Cullin, Chain C, Domain 2"/>
    <property type="match status" value="1"/>
</dbReference>
<dbReference type="OMA" id="PRPVWND"/>
<dbReference type="PROSITE" id="PS01256">
    <property type="entry name" value="CULLIN_1"/>
    <property type="match status" value="1"/>
</dbReference>
<sequence length="680" mass="79552">MELIEDVYRLCISQPQPLNQPLYENIQRFFEEHVDKLREAILTTSSDTISEYLKQWAKFSVGAHGCNINDNWVNKKMVDKKMGQPNVYTIINLALMTWKERLFHKIKDRALRCVEVLIQQDRDGEIVEHSAITQFMESLIKLDGVDKYLYRTEYEASYLENTKQFYSRESSAFIAAHGISNYLQKAEKRIDEEYHRSQKYLNSSSHEKLKRLLDSILIERHKESIHSEYIHRLYKLLSRIEGGLSPVLETVQNYIQQTGFDSLKAIPDKNIADPKIYVETLLEIYLRFSELIKRSFNNDVSFITVLDAACHKIFNQNHLTKNTTKSPELLAKYCDLLLKKGAKTTEEVELEEKLGQIIVLFKYVDDKDVFQKFYSKMLSRRLINGTSVSDDTERFMIQGLKQACGFEYTSKFQRMFTDITLSGETNEEFKRHIDMNNVPMGKVDFSILVLTSGSWSLHSQTSSFNVPQELIICMEGFTNYYQTKHQGRRLNWLHHLSKAEVKSTHLKKPYEFQVTNFQLSILLLFNAQELVNYDDITKLTGLNENELPRTLQSLLESKLILQKKNPDSASQEFILNMAYINKRLKVKVSSSLQKDTQAQVEETYKGIDEDRKLYLQASIVRIMKARKTMNHVALIQEVIEHSRLRFQPNIPMIKKCIEQLIEKEYIQRVEGESDRYNYVA</sequence>
<dbReference type="InterPro" id="IPR016157">
    <property type="entry name" value="Cullin_CS"/>
</dbReference>